<evidence type="ECO:0000259" key="19">
    <source>
        <dbReference type="Pfam" id="PF12804"/>
    </source>
</evidence>
<dbReference type="Gene3D" id="2.160.10.10">
    <property type="entry name" value="Hexapeptide repeat proteins"/>
    <property type="match status" value="1"/>
</dbReference>
<comment type="catalytic activity">
    <reaction evidence="16 18">
        <text>N-acetyl-alpha-D-glucosamine 1-phosphate + UTP + H(+) = UDP-N-acetyl-alpha-D-glucosamine + diphosphate</text>
        <dbReference type="Rhea" id="RHEA:13509"/>
        <dbReference type="ChEBI" id="CHEBI:15378"/>
        <dbReference type="ChEBI" id="CHEBI:33019"/>
        <dbReference type="ChEBI" id="CHEBI:46398"/>
        <dbReference type="ChEBI" id="CHEBI:57705"/>
        <dbReference type="ChEBI" id="CHEBI:57776"/>
        <dbReference type="EC" id="2.7.7.23"/>
    </reaction>
</comment>
<feature type="binding site" evidence="18">
    <location>
        <position position="349"/>
    </location>
    <ligand>
        <name>UDP-N-acetyl-alpha-D-glucosamine</name>
        <dbReference type="ChEBI" id="CHEBI:57705"/>
    </ligand>
</feature>
<feature type="binding site" evidence="18">
    <location>
        <position position="105"/>
    </location>
    <ligand>
        <name>Mg(2+)</name>
        <dbReference type="ChEBI" id="CHEBI:18420"/>
    </ligand>
</feature>
<dbReference type="Pfam" id="PF12804">
    <property type="entry name" value="NTP_transf_3"/>
    <property type="match status" value="1"/>
</dbReference>
<dbReference type="CDD" id="cd03353">
    <property type="entry name" value="LbH_GlmU_C"/>
    <property type="match status" value="1"/>
</dbReference>
<keyword evidence="7 18" id="KW-0479">Metal-binding</keyword>
<dbReference type="GO" id="GO:0071555">
    <property type="term" value="P:cell wall organization"/>
    <property type="evidence" value="ECO:0007669"/>
    <property type="project" value="UniProtKB-KW"/>
</dbReference>
<evidence type="ECO:0000256" key="2">
    <source>
        <dbReference type="ARBA" id="ARBA00007707"/>
    </source>
</evidence>
<comment type="caution">
    <text evidence="20">The sequence shown here is derived from an EMBL/GenBank/DDBJ whole genome shotgun (WGS) entry which is preliminary data.</text>
</comment>
<protein>
    <recommendedName>
        <fullName evidence="18">Bifunctional protein GlmU</fullName>
    </recommendedName>
    <domain>
        <recommendedName>
            <fullName evidence="18">UDP-N-acetylglucosamine pyrophosphorylase</fullName>
            <ecNumber evidence="18">2.7.7.23</ecNumber>
        </recommendedName>
        <alternativeName>
            <fullName evidence="18">N-acetylglucosamine-1-phosphate uridyltransferase</fullName>
        </alternativeName>
    </domain>
    <domain>
        <recommendedName>
            <fullName evidence="18">Glucosamine-1-phosphate N-acetyltransferase</fullName>
            <ecNumber evidence="18">2.3.1.157</ecNumber>
        </recommendedName>
    </domain>
</protein>
<dbReference type="EMBL" id="VFIY01000018">
    <property type="protein sequence ID" value="TPD57310.1"/>
    <property type="molecule type" value="Genomic_DNA"/>
</dbReference>
<dbReference type="UniPathway" id="UPA00973"/>
<dbReference type="AlphaFoldDB" id="A0A501PAB5"/>
<dbReference type="NCBIfam" id="NF010933">
    <property type="entry name" value="PRK14353.1"/>
    <property type="match status" value="1"/>
</dbReference>
<comment type="similarity">
    <text evidence="2 18">In the C-terminal section; belongs to the transferase hexapeptide repeat family.</text>
</comment>
<feature type="binding site" evidence="18">
    <location>
        <position position="423"/>
    </location>
    <ligand>
        <name>acetyl-CoA</name>
        <dbReference type="ChEBI" id="CHEBI:57288"/>
    </ligand>
</feature>
<evidence type="ECO:0000256" key="17">
    <source>
        <dbReference type="ARBA" id="ARBA00049628"/>
    </source>
</evidence>
<feature type="region of interest" description="Linker" evidence="18">
    <location>
        <begin position="230"/>
        <end position="250"/>
    </location>
</feature>
<keyword evidence="8 18" id="KW-0677">Repeat</keyword>
<evidence type="ECO:0000256" key="5">
    <source>
        <dbReference type="ARBA" id="ARBA00022679"/>
    </source>
</evidence>
<evidence type="ECO:0000256" key="3">
    <source>
        <dbReference type="ARBA" id="ARBA00007947"/>
    </source>
</evidence>
<accession>A0A501PAB5</accession>
<dbReference type="Gene3D" id="3.90.550.10">
    <property type="entry name" value="Spore Coat Polysaccharide Biosynthesis Protein SpsA, Chain A"/>
    <property type="match status" value="1"/>
</dbReference>
<dbReference type="PANTHER" id="PTHR43584">
    <property type="entry name" value="NUCLEOTIDYL TRANSFERASE"/>
    <property type="match status" value="1"/>
</dbReference>
<dbReference type="PROSITE" id="PS00101">
    <property type="entry name" value="HEXAPEP_TRANSFERASES"/>
    <property type="match status" value="1"/>
</dbReference>
<keyword evidence="6 18" id="KW-0548">Nucleotidyltransferase</keyword>
<dbReference type="SUPFAM" id="SSF51161">
    <property type="entry name" value="Trimeric LpxA-like enzymes"/>
    <property type="match status" value="1"/>
</dbReference>
<dbReference type="SUPFAM" id="SSF53448">
    <property type="entry name" value="Nucleotide-diphospho-sugar transferases"/>
    <property type="match status" value="1"/>
</dbReference>
<dbReference type="EC" id="2.7.7.23" evidence="18"/>
<dbReference type="GO" id="GO:0019134">
    <property type="term" value="F:glucosamine-1-phosphate N-acetyltransferase activity"/>
    <property type="evidence" value="ECO:0007669"/>
    <property type="project" value="UniProtKB-UniRule"/>
</dbReference>
<feature type="binding site" evidence="18">
    <location>
        <begin position="103"/>
        <end position="105"/>
    </location>
    <ligand>
        <name>UDP-N-acetyl-alpha-D-glucosamine</name>
        <dbReference type="ChEBI" id="CHEBI:57705"/>
    </ligand>
</feature>
<feature type="binding site" evidence="18">
    <location>
        <position position="406"/>
    </location>
    <ligand>
        <name>acetyl-CoA</name>
        <dbReference type="ChEBI" id="CHEBI:57288"/>
    </ligand>
</feature>
<feature type="active site" description="Proton acceptor" evidence="18">
    <location>
        <position position="346"/>
    </location>
</feature>
<keyword evidence="9 18" id="KW-0460">Magnesium</keyword>
<dbReference type="HAMAP" id="MF_01631">
    <property type="entry name" value="GlmU"/>
    <property type="match status" value="1"/>
</dbReference>
<sequence>MSSSDLAVIILAAGKGTRMKSDTHKVLHPLAGHPMLMHLIDTLEPLNPKRRVIVVGAGKEQVEAAVGNVAEIVVQEPQLGTGHAVQVTRDALKGFDGNVLILYGDVPMLTEQTLQAMVEARRDASVVVLGFRPADTKAYGRLVVNDAGELEAIVEHKDASDEQRQINLCNSGIMAVDGRELFTLLDQVGNDNASQEYYLTDIVEIARSRGLICSVVEAHEDEVMGVNSRKELAEAEAVFQRRKRDQFMADGVTLIDPNTVFFAHDTRVGRDVVIGPNVFFGPGVTVEDRVKIHSFSHLEGATVHEGASIGPFARLRPAADIGEGAKIGNFVEVKKSTIEKGAKVSHLTYIGDARVGEGANIGAGTITCNYDGFNKFKTDIGAGAFIGSNTSLVAPVTIGEGAIVGAGSVVTREVSADALAVTRATQKELGGWALKFREKQKK</sequence>
<evidence type="ECO:0000313" key="20">
    <source>
        <dbReference type="EMBL" id="TPD57310.1"/>
    </source>
</evidence>
<proteinExistence type="inferred from homology"/>
<dbReference type="OrthoDB" id="9775031at2"/>
<keyword evidence="4 18" id="KW-0963">Cytoplasm</keyword>
<evidence type="ECO:0000256" key="4">
    <source>
        <dbReference type="ARBA" id="ARBA00022490"/>
    </source>
</evidence>
<dbReference type="InterPro" id="IPR025877">
    <property type="entry name" value="MobA-like_NTP_Trfase"/>
</dbReference>
<feature type="binding site" evidence="18">
    <location>
        <position position="363"/>
    </location>
    <ligand>
        <name>acetyl-CoA</name>
        <dbReference type="ChEBI" id="CHEBI:57288"/>
    </ligand>
</feature>
<comment type="pathway">
    <text evidence="18">Bacterial outer membrane biogenesis; LPS lipid A biosynthesis.</text>
</comment>
<keyword evidence="13 18" id="KW-0012">Acyltransferase</keyword>
<feature type="binding site" evidence="18">
    <location>
        <begin position="80"/>
        <end position="81"/>
    </location>
    <ligand>
        <name>UDP-N-acetyl-alpha-D-glucosamine</name>
        <dbReference type="ChEBI" id="CHEBI:57705"/>
    </ligand>
</feature>
<evidence type="ECO:0000256" key="12">
    <source>
        <dbReference type="ARBA" id="ARBA00023268"/>
    </source>
</evidence>
<dbReference type="NCBIfam" id="TIGR01173">
    <property type="entry name" value="glmU"/>
    <property type="match status" value="1"/>
</dbReference>
<feature type="region of interest" description="N-acetyltransferase" evidence="18">
    <location>
        <begin position="251"/>
        <end position="442"/>
    </location>
</feature>
<evidence type="ECO:0000256" key="7">
    <source>
        <dbReference type="ARBA" id="ARBA00022723"/>
    </source>
</evidence>
<dbReference type="GO" id="GO:0000902">
    <property type="term" value="P:cell morphogenesis"/>
    <property type="evidence" value="ECO:0007669"/>
    <property type="project" value="UniProtKB-UniRule"/>
</dbReference>
<comment type="subcellular location">
    <subcellularLocation>
        <location evidence="1 18">Cytoplasm</location>
    </subcellularLocation>
</comment>
<feature type="binding site" evidence="18">
    <location>
        <position position="75"/>
    </location>
    <ligand>
        <name>UDP-N-acetyl-alpha-D-glucosamine</name>
        <dbReference type="ChEBI" id="CHEBI:57705"/>
    </ligand>
</feature>
<feature type="binding site" evidence="18">
    <location>
        <position position="316"/>
    </location>
    <ligand>
        <name>UDP-N-acetyl-alpha-D-glucosamine</name>
        <dbReference type="ChEBI" id="CHEBI:57705"/>
    </ligand>
</feature>
<comment type="subunit">
    <text evidence="18">Homotrimer.</text>
</comment>
<keyword evidence="21" id="KW-1185">Reference proteome</keyword>
<keyword evidence="12 18" id="KW-0511">Multifunctional enzyme</keyword>
<evidence type="ECO:0000256" key="18">
    <source>
        <dbReference type="HAMAP-Rule" id="MF_01631"/>
    </source>
</evidence>
<feature type="binding site" evidence="18">
    <location>
        <position position="155"/>
    </location>
    <ligand>
        <name>UDP-N-acetyl-alpha-D-glucosamine</name>
        <dbReference type="ChEBI" id="CHEBI:57705"/>
    </ligand>
</feature>
<feature type="binding site" evidence="18">
    <location>
        <position position="25"/>
    </location>
    <ligand>
        <name>UDP-N-acetyl-alpha-D-glucosamine</name>
        <dbReference type="ChEBI" id="CHEBI:57705"/>
    </ligand>
</feature>
<comment type="catalytic activity">
    <reaction evidence="15 18">
        <text>alpha-D-glucosamine 1-phosphate + acetyl-CoA = N-acetyl-alpha-D-glucosamine 1-phosphate + CoA + H(+)</text>
        <dbReference type="Rhea" id="RHEA:13725"/>
        <dbReference type="ChEBI" id="CHEBI:15378"/>
        <dbReference type="ChEBI" id="CHEBI:57287"/>
        <dbReference type="ChEBI" id="CHEBI:57288"/>
        <dbReference type="ChEBI" id="CHEBI:57776"/>
        <dbReference type="ChEBI" id="CHEBI:58516"/>
        <dbReference type="EC" id="2.3.1.157"/>
    </reaction>
</comment>
<feature type="binding site" evidence="18">
    <location>
        <position position="360"/>
    </location>
    <ligand>
        <name>UDP-N-acetyl-alpha-D-glucosamine</name>
        <dbReference type="ChEBI" id="CHEBI:57705"/>
    </ligand>
</feature>
<feature type="binding site" evidence="18">
    <location>
        <position position="388"/>
    </location>
    <ligand>
        <name>acetyl-CoA</name>
        <dbReference type="ChEBI" id="CHEBI:57288"/>
    </ligand>
</feature>
<dbReference type="UniPathway" id="UPA00113">
    <property type="reaction ID" value="UER00532"/>
</dbReference>
<evidence type="ECO:0000256" key="10">
    <source>
        <dbReference type="ARBA" id="ARBA00022960"/>
    </source>
</evidence>
<dbReference type="CDD" id="cd02540">
    <property type="entry name" value="GT2_GlmU_N_bac"/>
    <property type="match status" value="1"/>
</dbReference>
<dbReference type="InterPro" id="IPR038009">
    <property type="entry name" value="GlmU_C_LbH"/>
</dbReference>
<dbReference type="EC" id="2.3.1.157" evidence="18"/>
<reference evidence="21" key="1">
    <citation type="submission" date="2019-06" db="EMBL/GenBank/DDBJ databases">
        <title>The complete genome of Emcibacter congregatus ZYLT.</title>
        <authorList>
            <person name="Zhao Z."/>
        </authorList>
    </citation>
    <scope>NUCLEOTIDE SEQUENCE [LARGE SCALE GENOMIC DNA]</scope>
    <source>
        <strain evidence="21">MCCC 1A06723</strain>
    </source>
</reference>
<feature type="binding site" evidence="18">
    <location>
        <position position="227"/>
    </location>
    <ligand>
        <name>Mg(2+)</name>
        <dbReference type="ChEBI" id="CHEBI:18420"/>
    </ligand>
</feature>
<evidence type="ECO:0000256" key="1">
    <source>
        <dbReference type="ARBA" id="ARBA00004496"/>
    </source>
</evidence>
<feature type="region of interest" description="Pyrophosphorylase" evidence="18">
    <location>
        <begin position="1"/>
        <end position="229"/>
    </location>
</feature>
<dbReference type="InterPro" id="IPR011004">
    <property type="entry name" value="Trimer_LpxA-like_sf"/>
</dbReference>
<feature type="binding site" evidence="18">
    <location>
        <position position="170"/>
    </location>
    <ligand>
        <name>UDP-N-acetyl-alpha-D-glucosamine</name>
        <dbReference type="ChEBI" id="CHEBI:57705"/>
    </ligand>
</feature>
<evidence type="ECO:0000256" key="14">
    <source>
        <dbReference type="ARBA" id="ARBA00023316"/>
    </source>
</evidence>
<gene>
    <name evidence="18 20" type="primary">glmU</name>
    <name evidence="20" type="ORF">FIV46_14370</name>
</gene>
<comment type="function">
    <text evidence="17 18">Catalyzes the last two sequential reactions in the de novo biosynthetic pathway for UDP-N-acetylglucosamine (UDP-GlcNAc). The C-terminal domain catalyzes the transfer of acetyl group from acetyl coenzyme A to glucosamine-1-phosphate (GlcN-1-P) to produce N-acetylglucosamine-1-phosphate (GlcNAc-1-P), which is converted into UDP-GlcNAc by the transfer of uridine 5-monophosphate (from uridine 5-triphosphate), a reaction catalyzed by the N-terminal domain.</text>
</comment>
<dbReference type="InterPro" id="IPR018357">
    <property type="entry name" value="Hexapep_transf_CS"/>
</dbReference>
<feature type="binding site" evidence="18">
    <location>
        <begin position="369"/>
        <end position="370"/>
    </location>
    <ligand>
        <name>acetyl-CoA</name>
        <dbReference type="ChEBI" id="CHEBI:57288"/>
    </ligand>
</feature>
<dbReference type="Proteomes" id="UP000319148">
    <property type="component" value="Unassembled WGS sequence"/>
</dbReference>
<feature type="binding site" evidence="18">
    <location>
        <position position="334"/>
    </location>
    <ligand>
        <name>UDP-N-acetyl-alpha-D-glucosamine</name>
        <dbReference type="ChEBI" id="CHEBI:57705"/>
    </ligand>
</feature>
<evidence type="ECO:0000256" key="15">
    <source>
        <dbReference type="ARBA" id="ARBA00048247"/>
    </source>
</evidence>
<name>A0A501PAB5_9PROT</name>
<evidence type="ECO:0000256" key="9">
    <source>
        <dbReference type="ARBA" id="ARBA00022842"/>
    </source>
</evidence>
<dbReference type="GO" id="GO:0009252">
    <property type="term" value="P:peptidoglycan biosynthetic process"/>
    <property type="evidence" value="ECO:0007669"/>
    <property type="project" value="UniProtKB-UniRule"/>
</dbReference>
<dbReference type="GO" id="GO:0009245">
    <property type="term" value="P:lipid A biosynthetic process"/>
    <property type="evidence" value="ECO:0007669"/>
    <property type="project" value="UniProtKB-UniRule"/>
</dbReference>
<evidence type="ECO:0000256" key="6">
    <source>
        <dbReference type="ARBA" id="ARBA00022695"/>
    </source>
</evidence>
<dbReference type="GO" id="GO:0008360">
    <property type="term" value="P:regulation of cell shape"/>
    <property type="evidence" value="ECO:0007669"/>
    <property type="project" value="UniProtKB-KW"/>
</dbReference>
<dbReference type="InterPro" id="IPR001451">
    <property type="entry name" value="Hexapep"/>
</dbReference>
<feature type="binding site" evidence="18">
    <location>
        <begin position="11"/>
        <end position="14"/>
    </location>
    <ligand>
        <name>UDP-N-acetyl-alpha-D-glucosamine</name>
        <dbReference type="ChEBI" id="CHEBI:57705"/>
    </ligand>
</feature>
<comment type="pathway">
    <text evidence="18">Nucleotide-sugar biosynthesis; UDP-N-acetyl-alpha-D-glucosamine biosynthesis; N-acetyl-alpha-D-glucosamine 1-phosphate from alpha-D-glucosamine 6-phosphate (route II): step 2/2.</text>
</comment>
<evidence type="ECO:0000256" key="11">
    <source>
        <dbReference type="ARBA" id="ARBA00022984"/>
    </source>
</evidence>
<comment type="pathway">
    <text evidence="18">Nucleotide-sugar biosynthesis; UDP-N-acetyl-alpha-D-glucosamine biosynthesis; UDP-N-acetyl-alpha-D-glucosamine from N-acetyl-alpha-D-glucosamine 1-phosphate: step 1/1.</text>
</comment>
<keyword evidence="10 18" id="KW-0133">Cell shape</keyword>
<comment type="cofactor">
    <cofactor evidence="18">
        <name>Mg(2+)</name>
        <dbReference type="ChEBI" id="CHEBI:18420"/>
    </cofactor>
    <text evidence="18">Binds 1 Mg(2+) ion per subunit.</text>
</comment>
<keyword evidence="14 18" id="KW-0961">Cell wall biogenesis/degradation</keyword>
<evidence type="ECO:0000256" key="16">
    <source>
        <dbReference type="ARBA" id="ARBA00048493"/>
    </source>
</evidence>
<feature type="binding site" evidence="18">
    <location>
        <position position="227"/>
    </location>
    <ligand>
        <name>UDP-N-acetyl-alpha-D-glucosamine</name>
        <dbReference type="ChEBI" id="CHEBI:57705"/>
    </ligand>
</feature>
<dbReference type="InterPro" id="IPR050065">
    <property type="entry name" value="GlmU-like"/>
</dbReference>
<organism evidence="20 21">
    <name type="scientific">Emcibacter nanhaiensis</name>
    <dbReference type="NCBI Taxonomy" id="1505037"/>
    <lineage>
        <taxon>Bacteria</taxon>
        <taxon>Pseudomonadati</taxon>
        <taxon>Pseudomonadota</taxon>
        <taxon>Alphaproteobacteria</taxon>
        <taxon>Emcibacterales</taxon>
        <taxon>Emcibacteraceae</taxon>
        <taxon>Emcibacter</taxon>
    </lineage>
</organism>
<dbReference type="GO" id="GO:0003977">
    <property type="term" value="F:UDP-N-acetylglucosamine diphosphorylase activity"/>
    <property type="evidence" value="ECO:0007669"/>
    <property type="project" value="UniProtKB-UniRule"/>
</dbReference>
<dbReference type="GO" id="GO:0000287">
    <property type="term" value="F:magnesium ion binding"/>
    <property type="evidence" value="ECO:0007669"/>
    <property type="project" value="UniProtKB-UniRule"/>
</dbReference>
<dbReference type="GO" id="GO:0006048">
    <property type="term" value="P:UDP-N-acetylglucosamine biosynthetic process"/>
    <property type="evidence" value="ECO:0007669"/>
    <property type="project" value="UniProtKB-UniPathway"/>
</dbReference>
<dbReference type="GO" id="GO:0005737">
    <property type="term" value="C:cytoplasm"/>
    <property type="evidence" value="ECO:0007669"/>
    <property type="project" value="UniProtKB-SubCell"/>
</dbReference>
<evidence type="ECO:0000313" key="21">
    <source>
        <dbReference type="Proteomes" id="UP000319148"/>
    </source>
</evidence>
<dbReference type="InterPro" id="IPR029044">
    <property type="entry name" value="Nucleotide-diphossugar_trans"/>
</dbReference>
<keyword evidence="5 18" id="KW-0808">Transferase</keyword>
<keyword evidence="11 18" id="KW-0573">Peptidoglycan synthesis</keyword>
<comment type="similarity">
    <text evidence="3 18">In the N-terminal section; belongs to the N-acetylglucosamine-1-phosphate uridyltransferase family.</text>
</comment>
<feature type="domain" description="MobA-like NTP transferase" evidence="19">
    <location>
        <begin position="8"/>
        <end position="131"/>
    </location>
</feature>
<feature type="binding site" evidence="18">
    <location>
        <position position="140"/>
    </location>
    <ligand>
        <name>UDP-N-acetyl-alpha-D-glucosamine</name>
        <dbReference type="ChEBI" id="CHEBI:57705"/>
    </ligand>
</feature>
<dbReference type="InterPro" id="IPR005882">
    <property type="entry name" value="Bifunctional_GlmU"/>
</dbReference>
<dbReference type="RefSeq" id="WP_139941625.1">
    <property type="nucleotide sequence ID" value="NZ_JBHSYP010000005.1"/>
</dbReference>
<dbReference type="PANTHER" id="PTHR43584:SF3">
    <property type="entry name" value="BIFUNCTIONAL PROTEIN GLMU"/>
    <property type="match status" value="1"/>
</dbReference>
<dbReference type="Pfam" id="PF00132">
    <property type="entry name" value="Hexapep"/>
    <property type="match status" value="3"/>
</dbReference>
<dbReference type="GO" id="GO:0016020">
    <property type="term" value="C:membrane"/>
    <property type="evidence" value="ECO:0007669"/>
    <property type="project" value="GOC"/>
</dbReference>
<evidence type="ECO:0000256" key="13">
    <source>
        <dbReference type="ARBA" id="ARBA00023315"/>
    </source>
</evidence>
<evidence type="ECO:0000256" key="8">
    <source>
        <dbReference type="ARBA" id="ARBA00022737"/>
    </source>
</evidence>